<comment type="caution">
    <text evidence="2">The sequence shown here is derived from an EMBL/GenBank/DDBJ whole genome shotgun (WGS) entry which is preliminary data.</text>
</comment>
<gene>
    <name evidence="2" type="ORF">J5N97_011905</name>
</gene>
<evidence type="ECO:0000313" key="2">
    <source>
        <dbReference type="EMBL" id="KAJ0983650.1"/>
    </source>
</evidence>
<dbReference type="PANTHER" id="PTHR34049">
    <property type="entry name" value="F-BOX PROTEIN SKIP27"/>
    <property type="match status" value="1"/>
</dbReference>
<feature type="region of interest" description="Disordered" evidence="1">
    <location>
        <begin position="39"/>
        <end position="60"/>
    </location>
</feature>
<name>A0A9D5D3Z0_9LILI</name>
<dbReference type="AlphaFoldDB" id="A0A9D5D3Z0"/>
<reference evidence="2" key="1">
    <citation type="submission" date="2021-03" db="EMBL/GenBank/DDBJ databases">
        <authorList>
            <person name="Li Z."/>
            <person name="Yang C."/>
        </authorList>
    </citation>
    <scope>NUCLEOTIDE SEQUENCE</scope>
    <source>
        <strain evidence="2">Dzin_1.0</strain>
        <tissue evidence="2">Leaf</tissue>
    </source>
</reference>
<dbReference type="InterPro" id="IPR045286">
    <property type="entry name" value="FBS1-like"/>
</dbReference>
<sequence>MHSLRAKHHQLKRNGLESVQMARIIGRKRVVVPGLAEESGFASPTATPTQKRRQRRSQADGLNLMDALPQDILVRTLCKVNHSDLRQLLLVSKSVHEATLVAKDMHFAFSTPSKPVRNGSGGAGYDEGSETPDAPKQHRVAKSRIDGKKLAGIAVALFASHSDY</sequence>
<proteinExistence type="predicted"/>
<feature type="region of interest" description="Disordered" evidence="1">
    <location>
        <begin position="112"/>
        <end position="143"/>
    </location>
</feature>
<evidence type="ECO:0000256" key="1">
    <source>
        <dbReference type="SAM" id="MobiDB-lite"/>
    </source>
</evidence>
<dbReference type="Proteomes" id="UP001085076">
    <property type="component" value="Miscellaneous, Linkage group lg02"/>
</dbReference>
<protein>
    <recommendedName>
        <fullName evidence="4">F-box domain-containing protein</fullName>
    </recommendedName>
</protein>
<dbReference type="PANTHER" id="PTHR34049:SF1">
    <property type="entry name" value="F-BOX PROTEIN SKIP27"/>
    <property type="match status" value="1"/>
</dbReference>
<accession>A0A9D5D3Z0</accession>
<dbReference type="OrthoDB" id="786450at2759"/>
<dbReference type="CDD" id="cd09917">
    <property type="entry name" value="F-box_SF"/>
    <property type="match status" value="1"/>
</dbReference>
<dbReference type="EMBL" id="JAGGNH010000002">
    <property type="protein sequence ID" value="KAJ0983650.1"/>
    <property type="molecule type" value="Genomic_DNA"/>
</dbReference>
<evidence type="ECO:0000313" key="3">
    <source>
        <dbReference type="Proteomes" id="UP001085076"/>
    </source>
</evidence>
<reference evidence="2" key="2">
    <citation type="journal article" date="2022" name="Hortic Res">
        <title>The genome of Dioscorea zingiberensis sheds light on the biosynthesis, origin and evolution of the medicinally important diosgenin saponins.</title>
        <authorList>
            <person name="Li Y."/>
            <person name="Tan C."/>
            <person name="Li Z."/>
            <person name="Guo J."/>
            <person name="Li S."/>
            <person name="Chen X."/>
            <person name="Wang C."/>
            <person name="Dai X."/>
            <person name="Yang H."/>
            <person name="Song W."/>
            <person name="Hou L."/>
            <person name="Xu J."/>
            <person name="Tong Z."/>
            <person name="Xu A."/>
            <person name="Yuan X."/>
            <person name="Wang W."/>
            <person name="Yang Q."/>
            <person name="Chen L."/>
            <person name="Sun Z."/>
            <person name="Wang K."/>
            <person name="Pan B."/>
            <person name="Chen J."/>
            <person name="Bao Y."/>
            <person name="Liu F."/>
            <person name="Qi X."/>
            <person name="Gang D.R."/>
            <person name="Wen J."/>
            <person name="Li J."/>
        </authorList>
    </citation>
    <scope>NUCLEOTIDE SEQUENCE</scope>
    <source>
        <strain evidence="2">Dzin_1.0</strain>
    </source>
</reference>
<keyword evidence="3" id="KW-1185">Reference proteome</keyword>
<organism evidence="2 3">
    <name type="scientific">Dioscorea zingiberensis</name>
    <dbReference type="NCBI Taxonomy" id="325984"/>
    <lineage>
        <taxon>Eukaryota</taxon>
        <taxon>Viridiplantae</taxon>
        <taxon>Streptophyta</taxon>
        <taxon>Embryophyta</taxon>
        <taxon>Tracheophyta</taxon>
        <taxon>Spermatophyta</taxon>
        <taxon>Magnoliopsida</taxon>
        <taxon>Liliopsida</taxon>
        <taxon>Dioscoreales</taxon>
        <taxon>Dioscoreaceae</taxon>
        <taxon>Dioscorea</taxon>
    </lineage>
</organism>
<evidence type="ECO:0008006" key="4">
    <source>
        <dbReference type="Google" id="ProtNLM"/>
    </source>
</evidence>